<reference evidence="5" key="3">
    <citation type="submission" date="2016-08" db="EMBL/GenBank/DDBJ databases">
        <title>Sequencing, assembly and comparative genomics of S. aureofaciens ATCC 10762.</title>
        <authorList>
            <person name="Gradnigo J.S."/>
            <person name="Johnson N."/>
            <person name="Somerville G.A."/>
        </authorList>
    </citation>
    <scope>NUCLEOTIDE SEQUENCE [LARGE SCALE GENOMIC DNA]</scope>
    <source>
        <strain evidence="5">ATCC 10762 / DSM 40127 / CCM 3239 / JCM 4008 / LMG 5968 / NBRC 12843 / NCIMB 8234 / A-377</strain>
    </source>
</reference>
<dbReference type="Pfam" id="PF05732">
    <property type="entry name" value="RepL"/>
    <property type="match status" value="1"/>
</dbReference>
<keyword evidence="5" id="KW-1185">Reference proteome</keyword>
<dbReference type="GO" id="GO:0006276">
    <property type="term" value="P:plasmid maintenance"/>
    <property type="evidence" value="ECO:0007669"/>
    <property type="project" value="InterPro"/>
</dbReference>
<feature type="compositionally biased region" description="Basic and acidic residues" evidence="1">
    <location>
        <begin position="12"/>
        <end position="21"/>
    </location>
</feature>
<accession>A0A1E7NE54</accession>
<dbReference type="InterPro" id="IPR036390">
    <property type="entry name" value="WH_DNA-bd_sf"/>
</dbReference>
<accession>A0A8H9I5R3</accession>
<dbReference type="OrthoDB" id="3869894at2"/>
<proteinExistence type="predicted"/>
<dbReference type="SUPFAM" id="SSF46785">
    <property type="entry name" value="Winged helix' DNA-binding domain"/>
    <property type="match status" value="1"/>
</dbReference>
<feature type="region of interest" description="Disordered" evidence="1">
    <location>
        <begin position="1"/>
        <end position="30"/>
    </location>
</feature>
<dbReference type="Proteomes" id="UP000610124">
    <property type="component" value="Unassembled WGS sequence"/>
</dbReference>
<reference evidence="4" key="4">
    <citation type="submission" date="2016-08" db="EMBL/GenBank/DDBJ databases">
        <title>Sequencing, Assembly and Comparative Genomics of S. aureofaciens ATCC 10762.</title>
        <authorList>
            <person name="Gradnigo J.S."/>
            <person name="Johnson N."/>
            <person name="Somerville G.A."/>
        </authorList>
    </citation>
    <scope>NUCLEOTIDE SEQUENCE [LARGE SCALE GENOMIC DNA]</scope>
    <source>
        <strain evidence="4">ATCC 10762</strain>
    </source>
</reference>
<evidence type="ECO:0000313" key="4">
    <source>
        <dbReference type="EMBL" id="OEV38952.1"/>
    </source>
</evidence>
<dbReference type="RefSeq" id="WP_030558242.1">
    <property type="nucleotide sequence ID" value="NZ_BMUB01000043.1"/>
</dbReference>
<dbReference type="Proteomes" id="UP000037395">
    <property type="component" value="Unassembled WGS sequence"/>
</dbReference>
<evidence type="ECO:0000256" key="1">
    <source>
        <dbReference type="SAM" id="MobiDB-lite"/>
    </source>
</evidence>
<evidence type="ECO:0000259" key="2">
    <source>
        <dbReference type="Pfam" id="PF05732"/>
    </source>
</evidence>
<comment type="caution">
    <text evidence="4">The sequence shown here is derived from an EMBL/GenBank/DDBJ whole genome shotgun (WGS) entry which is preliminary data.</text>
</comment>
<feature type="domain" description="Plasmid replication protein RepL" evidence="2">
    <location>
        <begin position="85"/>
        <end position="179"/>
    </location>
</feature>
<organism evidence="4 5">
    <name type="scientific">Kitasatospora aureofaciens</name>
    <name type="common">Streptomyces aureofaciens</name>
    <dbReference type="NCBI Taxonomy" id="1894"/>
    <lineage>
        <taxon>Bacteria</taxon>
        <taxon>Bacillati</taxon>
        <taxon>Actinomycetota</taxon>
        <taxon>Actinomycetes</taxon>
        <taxon>Kitasatosporales</taxon>
        <taxon>Streptomycetaceae</taxon>
        <taxon>Kitasatospora</taxon>
    </lineage>
</organism>
<sequence length="200" mass="22163">MAQAERGSTRRQTPERPRQPRLEPAGPQHQRDLAAEIVRGYAGHLPNGIYEARTKFYRRAPHEVLGSDGYALLSRYFARYVLPQALMSGEMTKLQCAVLSNIVGRAERGVCHAIQREIADEVGTSRSSVSPALKHLAARNYIRSIGRGIWQLNPLIAYKGNGDEQQTFLAELRALALENGFPDIIGLEALRNGDKESPAC</sequence>
<dbReference type="EMBL" id="BMUB01000043">
    <property type="protein sequence ID" value="GGV07109.1"/>
    <property type="molecule type" value="Genomic_DNA"/>
</dbReference>
<protein>
    <recommendedName>
        <fullName evidence="2">Plasmid replication protein RepL domain-containing protein</fullName>
    </recommendedName>
</protein>
<dbReference type="AlphaFoldDB" id="A0A1E7NE54"/>
<dbReference type="InterPro" id="IPR008813">
    <property type="entry name" value="Plasmid_replication_RepL"/>
</dbReference>
<evidence type="ECO:0000313" key="3">
    <source>
        <dbReference type="EMBL" id="GGV07109.1"/>
    </source>
</evidence>
<evidence type="ECO:0000313" key="5">
    <source>
        <dbReference type="Proteomes" id="UP000037395"/>
    </source>
</evidence>
<reference evidence="3" key="1">
    <citation type="journal article" date="2014" name="Int. J. Syst. Evol. Microbiol.">
        <title>Complete genome sequence of Corynebacterium casei LMG S-19264T (=DSM 44701T), isolated from a smear-ripened cheese.</title>
        <authorList>
            <consortium name="US DOE Joint Genome Institute (JGI-PGF)"/>
            <person name="Walter F."/>
            <person name="Albersmeier A."/>
            <person name="Kalinowski J."/>
            <person name="Ruckert C."/>
        </authorList>
    </citation>
    <scope>NUCLEOTIDE SEQUENCE</scope>
    <source>
        <strain evidence="3">JCM 4434</strain>
    </source>
</reference>
<reference evidence="4 5" key="2">
    <citation type="submission" date="2014-07" db="EMBL/GenBank/DDBJ databases">
        <authorList>
            <person name="Zhang J.E."/>
            <person name="Yang H."/>
            <person name="Guo J."/>
            <person name="Deng Z."/>
            <person name="Luo H."/>
            <person name="Luo M."/>
            <person name="Zhao B."/>
        </authorList>
    </citation>
    <scope>NUCLEOTIDE SEQUENCE [LARGE SCALE GENOMIC DNA]</scope>
    <source>
        <strain evidence="4">ATCC 10762</strain>
        <strain evidence="5">ATCC 10762 / DSM 40127 / CCM 3239 / JCM 4008 / LMG 5968 / NBRC 12843 / NCIMB 8234 / A-377</strain>
    </source>
</reference>
<dbReference type="Gene3D" id="1.10.10.10">
    <property type="entry name" value="Winged helix-like DNA-binding domain superfamily/Winged helix DNA-binding domain"/>
    <property type="match status" value="1"/>
</dbReference>
<dbReference type="KEGG" id="kau:B6264_29965"/>
<dbReference type="GeneID" id="97490133"/>
<gene>
    <name evidence="3" type="ORF">GCM10010502_72810</name>
    <name evidence="4" type="ORF">HS99_0017710</name>
</gene>
<reference evidence="3" key="5">
    <citation type="submission" date="2020-09" db="EMBL/GenBank/DDBJ databases">
        <authorList>
            <person name="Sun Q."/>
            <person name="Ohkuma M."/>
        </authorList>
    </citation>
    <scope>NUCLEOTIDE SEQUENCE</scope>
    <source>
        <strain evidence="3">JCM 4434</strain>
    </source>
</reference>
<dbReference type="GO" id="GO:0006260">
    <property type="term" value="P:DNA replication"/>
    <property type="evidence" value="ECO:0007669"/>
    <property type="project" value="InterPro"/>
</dbReference>
<dbReference type="EMBL" id="JPRF03000002">
    <property type="protein sequence ID" value="OEV38952.1"/>
    <property type="molecule type" value="Genomic_DNA"/>
</dbReference>
<name>A0A1E7NE54_KITAU</name>
<dbReference type="InterPro" id="IPR036388">
    <property type="entry name" value="WH-like_DNA-bd_sf"/>
</dbReference>